<keyword evidence="3" id="KW-1266">Target cell cytoplasm</keyword>
<feature type="region of interest" description="Disordered" evidence="6">
    <location>
        <begin position="1237"/>
        <end position="1261"/>
    </location>
</feature>
<feature type="domain" description="VENN motif-containing" evidence="7">
    <location>
        <begin position="1921"/>
        <end position="1971"/>
    </location>
</feature>
<protein>
    <submittedName>
        <fullName evidence="8">Adhesin</fullName>
    </submittedName>
</protein>
<dbReference type="InterPro" id="IPR006914">
    <property type="entry name" value="VENN_dom"/>
</dbReference>
<dbReference type="NCBIfam" id="TIGR01731">
    <property type="entry name" value="fil_hemag_20aa"/>
    <property type="match status" value="18"/>
</dbReference>
<evidence type="ECO:0000256" key="6">
    <source>
        <dbReference type="SAM" id="MobiDB-lite"/>
    </source>
</evidence>
<proteinExistence type="inferred from homology"/>
<comment type="caution">
    <text evidence="8">The sequence shown here is derived from an EMBL/GenBank/DDBJ whole genome shotgun (WGS) entry which is preliminary data.</text>
</comment>
<feature type="region of interest" description="Disordered" evidence="6">
    <location>
        <begin position="2200"/>
        <end position="2231"/>
    </location>
</feature>
<feature type="compositionally biased region" description="Polar residues" evidence="6">
    <location>
        <begin position="1482"/>
        <end position="1492"/>
    </location>
</feature>
<accession>A0A5B0WT99</accession>
<feature type="compositionally biased region" description="Polar residues" evidence="6">
    <location>
        <begin position="1451"/>
        <end position="1468"/>
    </location>
</feature>
<dbReference type="Proteomes" id="UP000322184">
    <property type="component" value="Unassembled WGS sequence"/>
</dbReference>
<dbReference type="Pfam" id="PF04829">
    <property type="entry name" value="PT-VENN"/>
    <property type="match status" value="1"/>
</dbReference>
<evidence type="ECO:0000256" key="5">
    <source>
        <dbReference type="ARBA" id="ARBA00024043"/>
    </source>
</evidence>
<keyword evidence="2" id="KW-0800">Toxin</keyword>
<feature type="compositionally biased region" description="Polar residues" evidence="6">
    <location>
        <begin position="1249"/>
        <end position="1261"/>
    </location>
</feature>
<comment type="similarity">
    <text evidence="5">In the N-terminal section; belongs to the CdiA toxin family.</text>
</comment>
<evidence type="ECO:0000259" key="7">
    <source>
        <dbReference type="Pfam" id="PF04829"/>
    </source>
</evidence>
<reference evidence="8 9" key="1">
    <citation type="submission" date="2019-09" db="EMBL/GenBank/DDBJ databases">
        <title>Whole genome sequence of Photorhabdus heterorhabditis strain ETL (Enterobacteriales: Enterobacteriaceae) a bacterial symbiont of Heterorhabditis zealandica strain ETL (Rhabditida: Heterorhabditidae).</title>
        <authorList>
            <person name="Lulamba T.E."/>
            <person name="Serepa-Dlamini M.H."/>
        </authorList>
    </citation>
    <scope>NUCLEOTIDE SEQUENCE [LARGE SCALE GENOMIC DNA]</scope>
    <source>
        <strain evidence="8 9">ETL</strain>
    </source>
</reference>
<dbReference type="STRING" id="880156.AM629_21120"/>
<name>A0A5B0WT99_9GAMM</name>
<gene>
    <name evidence="8" type="ORF">F0L16_10945</name>
</gene>
<dbReference type="InterPro" id="IPR010069">
    <property type="entry name" value="CdiA_FHA1_rpt"/>
</dbReference>
<feature type="region of interest" description="Disordered" evidence="6">
    <location>
        <begin position="1451"/>
        <end position="1505"/>
    </location>
</feature>
<organism evidence="8 9">
    <name type="scientific">Photorhabdus heterorhabditis</name>
    <dbReference type="NCBI Taxonomy" id="880156"/>
    <lineage>
        <taxon>Bacteria</taxon>
        <taxon>Pseudomonadati</taxon>
        <taxon>Pseudomonadota</taxon>
        <taxon>Gammaproteobacteria</taxon>
        <taxon>Enterobacterales</taxon>
        <taxon>Morganellaceae</taxon>
        <taxon>Photorhabdus</taxon>
    </lineage>
</organism>
<feature type="region of interest" description="Disordered" evidence="6">
    <location>
        <begin position="1363"/>
        <end position="1427"/>
    </location>
</feature>
<feature type="compositionally biased region" description="Low complexity" evidence="6">
    <location>
        <begin position="1384"/>
        <end position="1403"/>
    </location>
</feature>
<dbReference type="EMBL" id="VTUW01000017">
    <property type="protein sequence ID" value="KAA1189099.1"/>
    <property type="molecule type" value="Genomic_DNA"/>
</dbReference>
<evidence type="ECO:0000256" key="1">
    <source>
        <dbReference type="ARBA" id="ARBA00004219"/>
    </source>
</evidence>
<dbReference type="Pfam" id="PF13332">
    <property type="entry name" value="Fil_haemagg_2"/>
    <property type="match status" value="3"/>
</dbReference>
<dbReference type="GO" id="GO:0090729">
    <property type="term" value="F:toxin activity"/>
    <property type="evidence" value="ECO:0007669"/>
    <property type="project" value="UniProtKB-KW"/>
</dbReference>
<evidence type="ECO:0000313" key="9">
    <source>
        <dbReference type="Proteomes" id="UP000322184"/>
    </source>
</evidence>
<dbReference type="Pfam" id="PF05594">
    <property type="entry name" value="Fil_haemagg"/>
    <property type="match status" value="8"/>
</dbReference>
<comment type="subcellular location">
    <subcellularLocation>
        <location evidence="1">Target cell</location>
        <location evidence="1">Target cell cytoplasm</location>
    </subcellularLocation>
</comment>
<evidence type="ECO:0000256" key="3">
    <source>
        <dbReference type="ARBA" id="ARBA00022913"/>
    </source>
</evidence>
<evidence type="ECO:0000256" key="4">
    <source>
        <dbReference type="ARBA" id="ARBA00023026"/>
    </source>
</evidence>
<dbReference type="RefSeq" id="WP_149616771.1">
    <property type="nucleotide sequence ID" value="NZ_CAWPFF010000056.1"/>
</dbReference>
<dbReference type="GO" id="GO:0003824">
    <property type="term" value="F:catalytic activity"/>
    <property type="evidence" value="ECO:0007669"/>
    <property type="project" value="UniProtKB-ARBA"/>
</dbReference>
<feature type="non-terminal residue" evidence="8">
    <location>
        <position position="1"/>
    </location>
</feature>
<keyword evidence="4" id="KW-0843">Virulence</keyword>
<dbReference type="InterPro" id="IPR025157">
    <property type="entry name" value="Hemagglutinin_rpt"/>
</dbReference>
<evidence type="ECO:0000256" key="2">
    <source>
        <dbReference type="ARBA" id="ARBA00022656"/>
    </source>
</evidence>
<evidence type="ECO:0000313" key="8">
    <source>
        <dbReference type="EMBL" id="KAA1189099.1"/>
    </source>
</evidence>
<dbReference type="InterPro" id="IPR008619">
    <property type="entry name" value="Filamentous_hemagglutn_rpt"/>
</dbReference>
<sequence>DTLSLTTRRLDNQHGTLAGNGNLNLKATTVDNRHGNIVAAEKGSLTLAVKDTLDNQSGRVLSGGQLTLRSGDVDNTGGIIAADGKTTLTSAELTNTQGQIAGNGGLDIHSQQLINREGTLQSADALTLDTDGQLLDNQQGHILGEGKTTITSGPLDNRHGHLQGGQLALDTRHAELDNRDGKLLSTDTLTLNTHQLDNRHGQVQAVGDTALNIKTETDNTGGLIRGGQQLTLNTAHLINRETKQTDNGLEAQNLTVNAQQVDNTQGALRAANHLQANIRQTLNNIQGLVSAGKQLTLKSEAQQPHLVINNRQGTLIAGEQATINAHSLSGDGQLLSQGDMAVTLTEDFHHTGNTAANGNLTLKTTGNLINDRQIKAGQALHLDAHHLTNNASGEISAKQTQIQAHDTLNNTGLIDGGLTHLTANTLNNTGTGRIYGDQLALQAGTLNNTAQDGKAAVIAARDRLDIGTGTLNNSDHAQIYSVGDMHIGGQLDNTLTATGQARELSNHAATIEAGHHLKINADQIKNTNAGLVTQVVETEKSQHHDAVLSGQTTRYDWSQVDTSHHNKYKVHDAIMPDGSRSNDFYEYQYTRTVKETQVKQSDPGKILAGGNITLNSAQVTNHDSQIVAGGTLGGEIGELHNIATQGERITTDTGSQTHWYAKKTKKKKFGFGGTKTSQGKSRSNYDPAPVIETIDLKTLAWQAHTRPQGTDITITDRQTGQIHSAPTTVTPVNGIKNQPLVLPPETVKGQTVDPVIRVVTPDTRLPNNSLYTVQPGSDSHYLVETDPKFTQYKQWLGSDYMRQQLTHDPALVHKRLGDGFYEQRLVREQITQLTGQRYLPGYNNDEAQFKALMDAGVAFGREQQLTPGVALSPAQMALLTSDIIWLTNQTVTLPDGTTEVVTVPQVYARVKSGDLRSDGALLAGNTVALNSQGDITNSGTISGRDVTQLTANNLTNRGFIRGGKVDLAAQQTLTNRGGQIQGDDRVTLKGRDIISASTVRGDEANRWLDRPAGIYVQNDNGTLSLSAINNVQLTASDVRNAGQDGHTEITAGHDLTLDTLSTRRTEQGNWGKDNTRHLTQQQDIGSQITGTGEVTLQAGHDVNATAAHVNAGQHLTAQAGNTLTLTTGTASSDLVEHSKQTSKGWLSKSSVETHDEVHDRQVLSTTFSGDKVNLQAGKNLNIRGSNVAGTQDVSLNAGHQLTVTTAAEAHDETHLRQEKKSGLMGTGGIGFTVGKASQKVTTDSDRQLSKGSTVGSSQGNVTLNAGEQLRVHGSEVIAGKDLTLTGQQVDITSAENRNHTTTKTEQKQSGLTVALSGTAGGAVNSAVQTARAARNESDPRVKALQNTKAALSGVQAVQAGRLAEAQGSDEKGNNNLAGISLSYGRQSSRSEQQHRQTTQQGSHLAAGDNLNITAKGDGKGASGQNGDIRIQGSQLQAGQDLQLNASRDIQLSSSQNTEQTVGKNSSHGSALGVGVTAGPGSTGLTASANVSRGNGHENGNGISHTHTTLEAGQTVTLNSGRDTTLQGAQVSGEQLTADVKRHLTLSSEQDRQRYDSQQHNARAGVNATVGPQPDGTLSLNASRSKLHSNYDSVQEQTGLFAGQGGYQVNVGDHTQLDGAVIASAADKTKNTLNTGTLGFKDIQNQADFKVEQQSAGVSVGKPTAGQRLNNLAVNALSGSNNQGHDSTTTHAAVSDGTLIIRDKAHQTQDVATLSRDTENAANVLSPIFDKEKEQQRLKQAQLMGELSAQMTEIVGTEGKIIATNAAKAKLDHLSEQDIEAAKATLAKTGHADPSMEDIKNQIYTTAYHQALNDSGFGTGGTYQKALQAATAAIQGLAGNNLGQALAGGASPYLAGVIKELTTDPQTHQVDIATNTLAHAILGAVAAEVSGNNALAGAAGAASGELAAQVLIKQLYGDGAKVSELTEEQKQTISTLSTLAAGLAGGIAGDSTASALTGAQAGKNAVDNNHLSVEKNQSRSEELVNCQGDSSCRSAVRDKYRQEYDKVQERITTCSGADQCVAVAKELRALQGDYSARISEIQEKARMQGLDSLTPAEVREWADLRGAMSNIDASRNLVLHRAQVTGGSEETTQEIVKIMGQTGIAASAGVAGGVSKAGAKGVKGSAIPVPDPVTTNNGLVYKSNPKHTPGQIGYHRNAGTEPKNSVELFSNSVTSGKKRYALDSDGNVHQFTNTNDGTWHWSGSTGDKSAALSKSDVPSDVKKKLGLPGKWR</sequence>